<sequence length="475" mass="54773">MEVSDMERKKRNHNEGSIRERADGRFEIRVTAGYDFEIGKPKRISYYAKTKAEAIQKLHEEEYKIHFQKHVDPTSTTFLDWLRLWLETYMKNKVKQSTYVSYRGYIENHLAPAFPTLKLKDLTTKLLQDFYNYKQNTQGLSPKTILNLHRCLHKAMNQAVLEHYIDFNPCDAVSLPRNEKPQVEILTREEQQKLTYTSYKYRYGIFIRLTLATGIRLGELLGLRWEDVDFNKRMLSIRRTINRLPKVDYNGVGNSTEIVIQEPKTKNSIRSIPLIPNIASELQQWKNVQQNDAMTSSAAYQDSGFLVTNPFGGYLEPRTFKDAYDEILKASGLGHYTFHALRHTFATRAMEQGMDAKTTSILLGHSSVSFTLDTYTHVLDSQKQEEMKVMEEFFTLPDMPQVQSYAIAVTPMANGFLLNPVDFEDMSIEANDLQYGIQCLQTAIAQKLATMYPPTPTPVNEIVLQQGEFVVIVNL</sequence>
<proteinExistence type="inferred from homology"/>
<reference evidence="9 10" key="1">
    <citation type="submission" date="2013-07" db="EMBL/GenBank/DDBJ databases">
        <authorList>
            <person name="Weinstock G."/>
            <person name="Sodergren E."/>
            <person name="Wylie T."/>
            <person name="Fulton L."/>
            <person name="Fulton R."/>
            <person name="Fronick C."/>
            <person name="O'Laughlin M."/>
            <person name="Godfrey J."/>
            <person name="Miner T."/>
            <person name="Herter B."/>
            <person name="Appelbaum E."/>
            <person name="Cordes M."/>
            <person name="Lek S."/>
            <person name="Wollam A."/>
            <person name="Pepin K.H."/>
            <person name="Palsikar V.B."/>
            <person name="Mitreva M."/>
            <person name="Wilson R.K."/>
        </authorList>
    </citation>
    <scope>NUCLEOTIDE SEQUENCE [LARGE SCALE GENOMIC DNA]</scope>
    <source>
        <strain evidence="9 10">ATCC 27760</strain>
    </source>
</reference>
<evidence type="ECO:0000313" key="9">
    <source>
        <dbReference type="EMBL" id="ERJ96171.1"/>
    </source>
</evidence>
<comment type="caution">
    <text evidence="9">The sequence shown here is derived from an EMBL/GenBank/DDBJ whole genome shotgun (WGS) entry which is preliminary data.</text>
</comment>
<dbReference type="GO" id="GO:0015074">
    <property type="term" value="P:DNA integration"/>
    <property type="evidence" value="ECO:0007669"/>
    <property type="project" value="UniProtKB-KW"/>
</dbReference>
<accession>U2KCC9</accession>
<dbReference type="InterPro" id="IPR050090">
    <property type="entry name" value="Tyrosine_recombinase_XerCD"/>
</dbReference>
<dbReference type="Proteomes" id="UP000016662">
    <property type="component" value="Unassembled WGS sequence"/>
</dbReference>
<evidence type="ECO:0000256" key="2">
    <source>
        <dbReference type="ARBA" id="ARBA00008857"/>
    </source>
</evidence>
<keyword evidence="5" id="KW-0233">DNA recombination</keyword>
<dbReference type="PANTHER" id="PTHR30349">
    <property type="entry name" value="PHAGE INTEGRASE-RELATED"/>
    <property type="match status" value="1"/>
</dbReference>
<evidence type="ECO:0000259" key="7">
    <source>
        <dbReference type="PROSITE" id="PS51898"/>
    </source>
</evidence>
<dbReference type="CDD" id="cd01189">
    <property type="entry name" value="INT_ICEBs1_C_like"/>
    <property type="match status" value="1"/>
</dbReference>
<dbReference type="PROSITE" id="PS51900">
    <property type="entry name" value="CB"/>
    <property type="match status" value="1"/>
</dbReference>
<keyword evidence="3" id="KW-0229">DNA integration</keyword>
<name>U2KCC9_9FIRM</name>
<keyword evidence="4 6" id="KW-0238">DNA-binding</keyword>
<keyword evidence="10" id="KW-1185">Reference proteome</keyword>
<dbReference type="GO" id="GO:0006310">
    <property type="term" value="P:DNA recombination"/>
    <property type="evidence" value="ECO:0007669"/>
    <property type="project" value="UniProtKB-KW"/>
</dbReference>
<comment type="similarity">
    <text evidence="2">Belongs to the 'phage' integrase family.</text>
</comment>
<dbReference type="PROSITE" id="PS51898">
    <property type="entry name" value="TYR_RECOMBINASE"/>
    <property type="match status" value="1"/>
</dbReference>
<feature type="domain" description="Tyr recombinase" evidence="7">
    <location>
        <begin position="181"/>
        <end position="389"/>
    </location>
</feature>
<evidence type="ECO:0000256" key="6">
    <source>
        <dbReference type="PROSITE-ProRule" id="PRU01248"/>
    </source>
</evidence>
<gene>
    <name evidence="9" type="ORF">RUMCAL_01478</name>
</gene>
<dbReference type="PATRIC" id="fig|411473.3.peg.1195"/>
<dbReference type="InterPro" id="IPR013762">
    <property type="entry name" value="Integrase-like_cat_sf"/>
</dbReference>
<evidence type="ECO:0000259" key="8">
    <source>
        <dbReference type="PROSITE" id="PS51900"/>
    </source>
</evidence>
<dbReference type="STRING" id="411473.RUMCAL_01478"/>
<evidence type="ECO:0000256" key="5">
    <source>
        <dbReference type="ARBA" id="ARBA00023172"/>
    </source>
</evidence>
<dbReference type="PANTHER" id="PTHR30349:SF91">
    <property type="entry name" value="INTA PROTEIN"/>
    <property type="match status" value="1"/>
</dbReference>
<dbReference type="InterPro" id="IPR002104">
    <property type="entry name" value="Integrase_catalytic"/>
</dbReference>
<evidence type="ECO:0000313" key="10">
    <source>
        <dbReference type="Proteomes" id="UP000016662"/>
    </source>
</evidence>
<dbReference type="eggNOG" id="COG4974">
    <property type="taxonomic scope" value="Bacteria"/>
</dbReference>
<dbReference type="HOGENOM" id="CLU_027562_17_1_9"/>
<organism evidence="9 10">
    <name type="scientific">Ruminococcus callidus ATCC 27760</name>
    <dbReference type="NCBI Taxonomy" id="411473"/>
    <lineage>
        <taxon>Bacteria</taxon>
        <taxon>Bacillati</taxon>
        <taxon>Bacillota</taxon>
        <taxon>Clostridia</taxon>
        <taxon>Eubacteriales</taxon>
        <taxon>Oscillospiraceae</taxon>
        <taxon>Ruminococcus</taxon>
    </lineage>
</organism>
<dbReference type="Gene3D" id="1.10.443.10">
    <property type="entry name" value="Intergrase catalytic core"/>
    <property type="match status" value="1"/>
</dbReference>
<comment type="function">
    <text evidence="1">Site-specific tyrosine recombinase, which acts by catalyzing the cutting and rejoining of the recombining DNA molecules.</text>
</comment>
<dbReference type="SUPFAM" id="SSF56349">
    <property type="entry name" value="DNA breaking-rejoining enzymes"/>
    <property type="match status" value="1"/>
</dbReference>
<dbReference type="OrthoDB" id="111144at2"/>
<dbReference type="InterPro" id="IPR044068">
    <property type="entry name" value="CB"/>
</dbReference>
<evidence type="ECO:0000256" key="1">
    <source>
        <dbReference type="ARBA" id="ARBA00003283"/>
    </source>
</evidence>
<dbReference type="GO" id="GO:0003677">
    <property type="term" value="F:DNA binding"/>
    <property type="evidence" value="ECO:0007669"/>
    <property type="project" value="UniProtKB-UniRule"/>
</dbReference>
<evidence type="ECO:0000256" key="3">
    <source>
        <dbReference type="ARBA" id="ARBA00022908"/>
    </source>
</evidence>
<protein>
    <submittedName>
        <fullName evidence="9">Site-specific recombinase, phage integrase family</fullName>
    </submittedName>
</protein>
<dbReference type="AlphaFoldDB" id="U2KCC9"/>
<feature type="domain" description="Core-binding (CB)" evidence="8">
    <location>
        <begin position="76"/>
        <end position="160"/>
    </location>
</feature>
<dbReference type="InterPro" id="IPR010998">
    <property type="entry name" value="Integrase_recombinase_N"/>
</dbReference>
<dbReference type="InterPro" id="IPR004107">
    <property type="entry name" value="Integrase_SAM-like_N"/>
</dbReference>
<dbReference type="Gene3D" id="1.10.150.130">
    <property type="match status" value="1"/>
</dbReference>
<dbReference type="Pfam" id="PF00589">
    <property type="entry name" value="Phage_integrase"/>
    <property type="match status" value="1"/>
</dbReference>
<evidence type="ECO:0000256" key="4">
    <source>
        <dbReference type="ARBA" id="ARBA00023125"/>
    </source>
</evidence>
<dbReference type="Pfam" id="PF14659">
    <property type="entry name" value="Phage_int_SAM_3"/>
    <property type="match status" value="1"/>
</dbReference>
<dbReference type="EMBL" id="AWVF01000181">
    <property type="protein sequence ID" value="ERJ96171.1"/>
    <property type="molecule type" value="Genomic_DNA"/>
</dbReference>
<dbReference type="InterPro" id="IPR011010">
    <property type="entry name" value="DNA_brk_join_enz"/>
</dbReference>